<dbReference type="PANTHER" id="PTHR10794:SF63">
    <property type="entry name" value="ALPHA_BETA HYDROLASE 1, ISOFORM A"/>
    <property type="match status" value="1"/>
</dbReference>
<accession>A0A1D1VUS5</accession>
<dbReference type="Pfam" id="PF12146">
    <property type="entry name" value="Hydrolase_4"/>
    <property type="match status" value="1"/>
</dbReference>
<feature type="compositionally biased region" description="Basic and acidic residues" evidence="2">
    <location>
        <begin position="196"/>
        <end position="211"/>
    </location>
</feature>
<sequence>MESFEQIAEMMPSYLLSGIPGAMGYAYYYMKNTGRVPEIFAGEGPFIQLLQETCPILKEEYRPPPLVHESRLMTILAAVGRHRGLSYPYMREVFETSDGAEIALDWWDPRLKPESPAEVPVVPSSLLDSLSYYYNSLPHLRMLQLQLHMRMPQIQIPYFGPLRRSASAAGIELAHLEHSALSDDDSEVDSGAYSPKGEHAVSEKAHSERAPSPELDLSEDLDEERIHPSYTLEGIPEGEGEFGLDDVKVPVGKGEEEVPEGHEVVEQTPSGMSLFDSLSYYYTNFLPHLRMPYLQIPKVLTSLKNYNTLQEVEQAVGEAAAPADKESMPSISADVPLSYTPEGMLDRATASISREASTSMTDGVPSKSAEEVKAIPKTQPVQTVPTPNGLVLILPGMTGDSTRNYVQGLVQVVEQLGFSAVVMNYRGATGNLRGCFMADTTDVAQVIRHLKQRYPTVPIVAIGVSLGGILLTNYVAKCGMANEDSLLLAVMTVSVAWNFFESAKVLEEPLNWLLFNRMLTRALCDAVQKHEEILGKAYDLSGLENVRTLRQFDESLTSKMFGYANADDYYRSATLHDKVAHIKTPLLAINAADDVFSPYDAIPKEEAKANPTLCILVTSHGGHIGFLEGKNPFGTNYVERVAQQFVKAVFANQEKVAGMSRVDEQPEPSNIDTGSRRPSMDVSPSDDVNFMDALSHVTTLDQEPDISSNTVSALIDG</sequence>
<evidence type="ECO:0000259" key="3">
    <source>
        <dbReference type="Pfam" id="PF12146"/>
    </source>
</evidence>
<dbReference type="InterPro" id="IPR050960">
    <property type="entry name" value="AB_hydrolase_4_sf"/>
</dbReference>
<dbReference type="InterPro" id="IPR022742">
    <property type="entry name" value="Hydrolase_4"/>
</dbReference>
<name>A0A1D1VUS5_RAMVA</name>
<dbReference type="OrthoDB" id="247542at2759"/>
<dbReference type="Proteomes" id="UP000186922">
    <property type="component" value="Unassembled WGS sequence"/>
</dbReference>
<dbReference type="GO" id="GO:0051792">
    <property type="term" value="P:medium-chain fatty acid biosynthetic process"/>
    <property type="evidence" value="ECO:0007669"/>
    <property type="project" value="TreeGrafter"/>
</dbReference>
<dbReference type="InterPro" id="IPR000952">
    <property type="entry name" value="AB_hydrolase_4_CS"/>
</dbReference>
<comment type="caution">
    <text evidence="4">The sequence shown here is derived from an EMBL/GenBank/DDBJ whole genome shotgun (WGS) entry which is preliminary data.</text>
</comment>
<dbReference type="Gene3D" id="3.40.50.1820">
    <property type="entry name" value="alpha/beta hydrolase"/>
    <property type="match status" value="1"/>
</dbReference>
<comment type="similarity">
    <text evidence="1">Belongs to the AB hydrolase superfamily. AB hydrolase 4 family.</text>
</comment>
<evidence type="ECO:0000313" key="5">
    <source>
        <dbReference type="Proteomes" id="UP000186922"/>
    </source>
</evidence>
<proteinExistence type="inferred from homology"/>
<evidence type="ECO:0000256" key="1">
    <source>
        <dbReference type="ARBA" id="ARBA00010884"/>
    </source>
</evidence>
<dbReference type="STRING" id="947166.A0A1D1VUS5"/>
<dbReference type="EMBL" id="BDGG01000010">
    <property type="protein sequence ID" value="GAV03973.1"/>
    <property type="molecule type" value="Genomic_DNA"/>
</dbReference>
<dbReference type="GO" id="GO:0051793">
    <property type="term" value="P:medium-chain fatty acid catabolic process"/>
    <property type="evidence" value="ECO:0007669"/>
    <property type="project" value="TreeGrafter"/>
</dbReference>
<reference evidence="4 5" key="1">
    <citation type="journal article" date="2016" name="Nat. Commun.">
        <title>Extremotolerant tardigrade genome and improved radiotolerance of human cultured cells by tardigrade-unique protein.</title>
        <authorList>
            <person name="Hashimoto T."/>
            <person name="Horikawa D.D."/>
            <person name="Saito Y."/>
            <person name="Kuwahara H."/>
            <person name="Kozuka-Hata H."/>
            <person name="Shin-I T."/>
            <person name="Minakuchi Y."/>
            <person name="Ohishi K."/>
            <person name="Motoyama A."/>
            <person name="Aizu T."/>
            <person name="Enomoto A."/>
            <person name="Kondo K."/>
            <person name="Tanaka S."/>
            <person name="Hara Y."/>
            <person name="Koshikawa S."/>
            <person name="Sagara H."/>
            <person name="Miura T."/>
            <person name="Yokobori S."/>
            <person name="Miyagawa K."/>
            <person name="Suzuki Y."/>
            <person name="Kubo T."/>
            <person name="Oyama M."/>
            <person name="Kohara Y."/>
            <person name="Fujiyama A."/>
            <person name="Arakawa K."/>
            <person name="Katayama T."/>
            <person name="Toyoda A."/>
            <person name="Kunieda T."/>
        </authorList>
    </citation>
    <scope>NUCLEOTIDE SEQUENCE [LARGE SCALE GENOMIC DNA]</scope>
    <source>
        <strain evidence="4 5">YOKOZUNA-1</strain>
    </source>
</reference>
<feature type="domain" description="Serine aminopeptidase S33" evidence="3">
    <location>
        <begin position="386"/>
        <end position="601"/>
    </location>
</feature>
<protein>
    <recommendedName>
        <fullName evidence="3">Serine aminopeptidase S33 domain-containing protein</fullName>
    </recommendedName>
</protein>
<dbReference type="SUPFAM" id="SSF53474">
    <property type="entry name" value="alpha/beta-Hydrolases"/>
    <property type="match status" value="1"/>
</dbReference>
<dbReference type="GO" id="GO:0008126">
    <property type="term" value="F:acetylesterase activity"/>
    <property type="evidence" value="ECO:0007669"/>
    <property type="project" value="TreeGrafter"/>
</dbReference>
<dbReference type="InterPro" id="IPR029058">
    <property type="entry name" value="AB_hydrolase_fold"/>
</dbReference>
<feature type="region of interest" description="Disordered" evidence="2">
    <location>
        <begin position="659"/>
        <end position="687"/>
    </location>
</feature>
<evidence type="ECO:0000256" key="2">
    <source>
        <dbReference type="SAM" id="MobiDB-lite"/>
    </source>
</evidence>
<feature type="region of interest" description="Disordered" evidence="2">
    <location>
        <begin position="180"/>
        <end position="218"/>
    </location>
</feature>
<dbReference type="PANTHER" id="PTHR10794">
    <property type="entry name" value="ABHYDROLASE DOMAIN-CONTAINING PROTEIN"/>
    <property type="match status" value="1"/>
</dbReference>
<evidence type="ECO:0000313" key="4">
    <source>
        <dbReference type="EMBL" id="GAV03973.1"/>
    </source>
</evidence>
<keyword evidence="5" id="KW-1185">Reference proteome</keyword>
<gene>
    <name evidence="4" type="primary">RvY_14326-1</name>
    <name evidence="4" type="synonym">RvY_14326.1</name>
    <name evidence="4" type="ORF">RvY_14326</name>
</gene>
<organism evidence="4 5">
    <name type="scientific">Ramazzottius varieornatus</name>
    <name type="common">Water bear</name>
    <name type="synonym">Tardigrade</name>
    <dbReference type="NCBI Taxonomy" id="947166"/>
    <lineage>
        <taxon>Eukaryota</taxon>
        <taxon>Metazoa</taxon>
        <taxon>Ecdysozoa</taxon>
        <taxon>Tardigrada</taxon>
        <taxon>Eutardigrada</taxon>
        <taxon>Parachela</taxon>
        <taxon>Hypsibioidea</taxon>
        <taxon>Ramazzottiidae</taxon>
        <taxon>Ramazzottius</taxon>
    </lineage>
</organism>
<dbReference type="PROSITE" id="PS01133">
    <property type="entry name" value="UPF0017"/>
    <property type="match status" value="1"/>
</dbReference>
<dbReference type="GO" id="GO:0047372">
    <property type="term" value="F:monoacylglycerol lipase activity"/>
    <property type="evidence" value="ECO:0007669"/>
    <property type="project" value="TreeGrafter"/>
</dbReference>
<dbReference type="AlphaFoldDB" id="A0A1D1VUS5"/>